<dbReference type="PANTHER" id="PTHR16291:SF0">
    <property type="entry name" value="NUCLEAR CAP-BINDING PROTEIN SUBUNIT 3"/>
    <property type="match status" value="1"/>
</dbReference>
<feature type="compositionally biased region" description="Low complexity" evidence="3">
    <location>
        <begin position="535"/>
        <end position="545"/>
    </location>
</feature>
<gene>
    <name evidence="5" type="primary">LOC108559802</name>
</gene>
<feature type="region of interest" description="Disordered" evidence="3">
    <location>
        <begin position="391"/>
        <end position="492"/>
    </location>
</feature>
<comment type="similarity">
    <text evidence="1">Belongs to the NCBP3 family.</text>
</comment>
<feature type="region of interest" description="Disordered" evidence="3">
    <location>
        <begin position="507"/>
        <end position="567"/>
    </location>
</feature>
<feature type="compositionally biased region" description="Basic and acidic residues" evidence="3">
    <location>
        <begin position="445"/>
        <end position="456"/>
    </location>
</feature>
<feature type="region of interest" description="Disordered" evidence="3">
    <location>
        <begin position="290"/>
        <end position="309"/>
    </location>
</feature>
<dbReference type="Proteomes" id="UP000695000">
    <property type="component" value="Unplaced"/>
</dbReference>
<proteinExistence type="inferred from homology"/>
<feature type="compositionally biased region" description="Acidic residues" evidence="3">
    <location>
        <begin position="25"/>
        <end position="44"/>
    </location>
</feature>
<accession>A0ABM1MDK0</accession>
<feature type="compositionally biased region" description="Basic and acidic residues" evidence="3">
    <location>
        <begin position="514"/>
        <end position="534"/>
    </location>
</feature>
<feature type="compositionally biased region" description="Acidic residues" evidence="3">
    <location>
        <begin position="551"/>
        <end position="567"/>
    </location>
</feature>
<evidence type="ECO:0000256" key="1">
    <source>
        <dbReference type="ARBA" id="ARBA00006069"/>
    </source>
</evidence>
<dbReference type="Pfam" id="PF10309">
    <property type="entry name" value="NCBP3"/>
    <property type="match status" value="1"/>
</dbReference>
<evidence type="ECO:0000256" key="3">
    <source>
        <dbReference type="SAM" id="MobiDB-lite"/>
    </source>
</evidence>
<evidence type="ECO:0000313" key="4">
    <source>
        <dbReference type="Proteomes" id="UP000695000"/>
    </source>
</evidence>
<feature type="region of interest" description="Disordered" evidence="3">
    <location>
        <begin position="599"/>
        <end position="623"/>
    </location>
</feature>
<keyword evidence="4" id="KW-1185">Reference proteome</keyword>
<name>A0ABM1MDK0_NICVS</name>
<dbReference type="GeneID" id="108559802"/>
<dbReference type="InterPro" id="IPR019416">
    <property type="entry name" value="NCBP3"/>
</dbReference>
<feature type="region of interest" description="Disordered" evidence="3">
    <location>
        <begin position="24"/>
        <end position="44"/>
    </location>
</feature>
<sequence>MEEDVGGSRPNIRVEIHNNLVNSMEVDEERASEGEEGEISDSNELEDVNQDITFLTRPNAKMVIPDSGFSTGIDIFDKAEQEKRSGRAKRFALDPKEINNFTEEHLQELHNSLDINAGNEGDVKFESLHIHGVEDMSTEDVLEYFGKYAPSTIEWITEDNCNVVWTDKVSAARALFYLSKAIQGIMEEKDSSKDEDEGRSVLLKSKNREVMIQAEKENGSDVHISQIADPLPAGFWRLGVPHHKSKCILMRFSVKSDAKPVRAEKFVNYYNKSKKVARVPKKAMFKGIFDRNQESGGGDGEEDNKNPWGSLARNWYEDIKYAEQDYKPPVQEEVKVKSVALQNRLGYKRAAVQEEDKDEEEVQEKKSKVPRMRMYADEEEERIKRRQQLNALKKVNTEQKTDLRSILGITKKKPPPPQQQLPVEEQIDLGTKLKNRKSRIPQQHSDVRGRLEERSSLKSRLYTRPKSPKRRGRASDHVSEYEEDYDDQKTGSKVAVVIKKQKAPAVASTVWSRINEKERLKTVSEGKLRVRRDSSSSASSSSSSSTFYSEDTNEESVDEPMATLEEENVPASVVAAGGGDEGAPRKGIFERPGFKNNVSLQFKPGDHKSPLRIEINNDHFKRK</sequence>
<reference evidence="5" key="1">
    <citation type="submission" date="2025-08" db="UniProtKB">
        <authorList>
            <consortium name="RefSeq"/>
        </authorList>
    </citation>
    <scope>IDENTIFICATION</scope>
    <source>
        <tissue evidence="5">Whole Larva</tissue>
    </source>
</reference>
<protein>
    <recommendedName>
        <fullName evidence="2">Nuclear cap-binding protein subunit 3</fullName>
    </recommendedName>
</protein>
<feature type="compositionally biased region" description="Basic and acidic residues" evidence="3">
    <location>
        <begin position="604"/>
        <end position="623"/>
    </location>
</feature>
<dbReference type="RefSeq" id="XP_017772650.1">
    <property type="nucleotide sequence ID" value="XM_017917161.1"/>
</dbReference>
<evidence type="ECO:0000313" key="5">
    <source>
        <dbReference type="RefSeq" id="XP_017772650.1"/>
    </source>
</evidence>
<organism evidence="4 5">
    <name type="scientific">Nicrophorus vespilloides</name>
    <name type="common">Boreal carrion beetle</name>
    <dbReference type="NCBI Taxonomy" id="110193"/>
    <lineage>
        <taxon>Eukaryota</taxon>
        <taxon>Metazoa</taxon>
        <taxon>Ecdysozoa</taxon>
        <taxon>Arthropoda</taxon>
        <taxon>Hexapoda</taxon>
        <taxon>Insecta</taxon>
        <taxon>Pterygota</taxon>
        <taxon>Neoptera</taxon>
        <taxon>Endopterygota</taxon>
        <taxon>Coleoptera</taxon>
        <taxon>Polyphaga</taxon>
        <taxon>Staphyliniformia</taxon>
        <taxon>Silphidae</taxon>
        <taxon>Nicrophorinae</taxon>
        <taxon>Nicrophorus</taxon>
    </lineage>
</organism>
<feature type="compositionally biased region" description="Basic residues" evidence="3">
    <location>
        <begin position="461"/>
        <end position="472"/>
    </location>
</feature>
<evidence type="ECO:0000256" key="2">
    <source>
        <dbReference type="ARBA" id="ARBA00019876"/>
    </source>
</evidence>
<dbReference type="PANTHER" id="PTHR16291">
    <property type="entry name" value="NUCLEAR CAP-BINDING PROTEIN SUBUNIT 3"/>
    <property type="match status" value="1"/>
</dbReference>